<proteinExistence type="predicted"/>
<reference evidence="2 3" key="1">
    <citation type="submission" date="2017-09" db="EMBL/GenBank/DDBJ databases">
        <title>Depth-based differentiation of microbial function through sediment-hosted aquifers and enrichment of novel symbionts in the deep terrestrial subsurface.</title>
        <authorList>
            <person name="Probst A.J."/>
            <person name="Ladd B."/>
            <person name="Jarett J.K."/>
            <person name="Geller-Mcgrath D.E."/>
            <person name="Sieber C.M."/>
            <person name="Emerson J.B."/>
            <person name="Anantharaman K."/>
            <person name="Thomas B.C."/>
            <person name="Malmstrom R."/>
            <person name="Stieglmeier M."/>
            <person name="Klingl A."/>
            <person name="Woyke T."/>
            <person name="Ryan C.M."/>
            <person name="Banfield J.F."/>
        </authorList>
    </citation>
    <scope>NUCLEOTIDE SEQUENCE [LARGE SCALE GENOMIC DNA]</scope>
    <source>
        <strain evidence="2">CG22_combo_CG10-13_8_21_14_all_47_17</strain>
    </source>
</reference>
<evidence type="ECO:0000313" key="3">
    <source>
        <dbReference type="Proteomes" id="UP000231581"/>
    </source>
</evidence>
<name>A0A2H0BRA0_9BACT</name>
<accession>A0A2H0BRA0</accession>
<keyword evidence="1" id="KW-0472">Membrane</keyword>
<comment type="caution">
    <text evidence="2">The sequence shown here is derived from an EMBL/GenBank/DDBJ whole genome shotgun (WGS) entry which is preliminary data.</text>
</comment>
<keyword evidence="1" id="KW-1133">Transmembrane helix</keyword>
<protein>
    <submittedName>
        <fullName evidence="2">Uncharacterized protein</fullName>
    </submittedName>
</protein>
<feature type="transmembrane region" description="Helical" evidence="1">
    <location>
        <begin position="12"/>
        <end position="36"/>
    </location>
</feature>
<dbReference type="EMBL" id="PCSZ01000076">
    <property type="protein sequence ID" value="PIP60213.1"/>
    <property type="molecule type" value="Genomic_DNA"/>
</dbReference>
<sequence length="205" mass="21828">MLSPLPRELPVVWLRVWIGIGAFALLIAIVVPALLATYVTQELGRKQACEHGQSTQCNPSFVWVLKDAADQAAQETLQGDQATDMTAPVETERYMRTSDTAPSVDSVDIGGATLTDSVYTAPAGSDLHLTAVVSGSPQSVEVYLINKGTETAGVGTHVATMNKTADGMYELTYTVPVGLSADLEFRAVGGPNEYGSLLVNIREQK</sequence>
<gene>
    <name evidence="2" type="ORF">COX00_04100</name>
</gene>
<dbReference type="AlphaFoldDB" id="A0A2H0BRA0"/>
<keyword evidence="1" id="KW-0812">Transmembrane</keyword>
<dbReference type="Proteomes" id="UP000231581">
    <property type="component" value="Unassembled WGS sequence"/>
</dbReference>
<organism evidence="2 3">
    <name type="scientific">Candidatus Uhrbacteria bacterium CG22_combo_CG10-13_8_21_14_all_47_17</name>
    <dbReference type="NCBI Taxonomy" id="1975041"/>
    <lineage>
        <taxon>Bacteria</taxon>
        <taxon>Candidatus Uhriibacteriota</taxon>
    </lineage>
</organism>
<evidence type="ECO:0000313" key="2">
    <source>
        <dbReference type="EMBL" id="PIP60213.1"/>
    </source>
</evidence>
<evidence type="ECO:0000256" key="1">
    <source>
        <dbReference type="SAM" id="Phobius"/>
    </source>
</evidence>